<dbReference type="RefSeq" id="WP_144091590.1">
    <property type="nucleotide sequence ID" value="NZ_VMHM01000004.1"/>
</dbReference>
<dbReference type="EMBL" id="VMHM01000004">
    <property type="protein sequence ID" value="TSK04188.1"/>
    <property type="molecule type" value="Genomic_DNA"/>
</dbReference>
<accession>A0A556SSS0</accession>
<sequence length="876" mass="102566">MEQQNIELKIQQRIERLKKITRKDGQDGDEEYALAQFELGTIYYEYKKDWRQAIKHLLNIKQADNPEIYANAQLNLGFIYQEEEFNIEMAEQCYLNVKKEDNPKVYAQAQCKLGVIYQTVKYNIEMAEQCYLNVKKEDNPKLYAQAQCKLGDIYRKEKHNIKQAEHYYLKVKKDDNPEAYAQAQLNLGIICQNENNNIEKAEQCYINVEKQDNPEAYAQAQLNLGIICQNENNNIEKAEQYYINVKKKDNPKAYAQAQLYLGIIYQYEYNNYNRAEEYYSNIEKQYYLDNLRVYATAQVYLGIIYQYEYNNFNRAEEYYSSIEKQDNSVAYAVAQFNLGVIYQNKQNIELAEYFYFNVEKEDNPGIYEFAQFYLGDIYQNQHNIEKAERCYLNIGKQNNPIIYSYVQWILGDNVFFNKTKVKLKSAEEYYQNVVYYDDIFGIYIVAQMMLSVISNKDSSIFEKKQRDNLVAKICDIRELTLHIQKELLVEFNLNESENNDGLIFERQVAHYTKPEVLFNLLKNKNKPSDFRLNVVDFMNDPTENKVLTDSLGVKTEKDNEIKTFLASFSFNHNSLNQFRLYGNENNIVGSSVSLVFNKKFFGDDINRSINPESINHLFNNTALGLPINDSAKSVVTTMGLNNSNDNLNHKNDKTENNLNENSDLKNSETVTEKNITSSVGSLPLFRCLYFDPKNGYISIAKRNKYSFYLEHQSDSAENIDAKWNNYLDSLNEEAKINTVRKKLQQIEEIIHSLKNPEEPKQKEIIEKITNLDQLIALALMPISCLVKHAAFEDEDECRMFYITNIADELIQAPKDYAYANSLFVNYGKIEDYLEKIYLGPQCQPHHKLWITNHVRTSQSKTRSKPIKVVQSEMPLR</sequence>
<reference evidence="3 4" key="1">
    <citation type="submission" date="2019-07" db="EMBL/GenBank/DDBJ databases">
        <title>Gilliamella genomes.</title>
        <authorList>
            <person name="Zheng H."/>
        </authorList>
    </citation>
    <scope>NUCLEOTIDE SEQUENCE [LARGE SCALE GENOMIC DNA]</scope>
    <source>
        <strain evidence="3 4">W8127</strain>
    </source>
</reference>
<feature type="region of interest" description="Disordered" evidence="2">
    <location>
        <begin position="642"/>
        <end position="669"/>
    </location>
</feature>
<evidence type="ECO:0000313" key="3">
    <source>
        <dbReference type="EMBL" id="TSK04188.1"/>
    </source>
</evidence>
<evidence type="ECO:0000256" key="2">
    <source>
        <dbReference type="SAM" id="MobiDB-lite"/>
    </source>
</evidence>
<evidence type="ECO:0000313" key="4">
    <source>
        <dbReference type="Proteomes" id="UP000319483"/>
    </source>
</evidence>
<dbReference type="Gene3D" id="1.25.40.10">
    <property type="entry name" value="Tetratricopeptide repeat domain"/>
    <property type="match status" value="2"/>
</dbReference>
<proteinExistence type="predicted"/>
<evidence type="ECO:0000256" key="1">
    <source>
        <dbReference type="SAM" id="Coils"/>
    </source>
</evidence>
<dbReference type="SMART" id="SM00671">
    <property type="entry name" value="SEL1"/>
    <property type="match status" value="10"/>
</dbReference>
<protein>
    <submittedName>
        <fullName evidence="3">Sel1 repeat family protein</fullName>
    </submittedName>
</protein>
<comment type="caution">
    <text evidence="3">The sequence shown here is derived from an EMBL/GenBank/DDBJ whole genome shotgun (WGS) entry which is preliminary data.</text>
</comment>
<organism evidence="3 4">
    <name type="scientific">Gilliamella apicola</name>
    <dbReference type="NCBI Taxonomy" id="1196095"/>
    <lineage>
        <taxon>Bacteria</taxon>
        <taxon>Pseudomonadati</taxon>
        <taxon>Pseudomonadota</taxon>
        <taxon>Gammaproteobacteria</taxon>
        <taxon>Orbales</taxon>
        <taxon>Orbaceae</taxon>
        <taxon>Gilliamella</taxon>
    </lineage>
</organism>
<feature type="coiled-coil region" evidence="1">
    <location>
        <begin position="191"/>
        <end position="248"/>
    </location>
</feature>
<dbReference type="AlphaFoldDB" id="A0A556SSS0"/>
<dbReference type="InterPro" id="IPR006597">
    <property type="entry name" value="Sel1-like"/>
</dbReference>
<dbReference type="Proteomes" id="UP000319483">
    <property type="component" value="Unassembled WGS sequence"/>
</dbReference>
<keyword evidence="1" id="KW-0175">Coiled coil</keyword>
<gene>
    <name evidence="3" type="ORF">FPQ15_04205</name>
</gene>
<dbReference type="SUPFAM" id="SSF81901">
    <property type="entry name" value="HCP-like"/>
    <property type="match status" value="2"/>
</dbReference>
<dbReference type="InterPro" id="IPR011990">
    <property type="entry name" value="TPR-like_helical_dom_sf"/>
</dbReference>
<name>A0A556SSS0_9GAMM</name>